<comment type="pathway">
    <text evidence="2">Glycan biosynthesis; trehalose biosynthesis.</text>
</comment>
<organism evidence="3 4">
    <name type="scientific">Candidatus Muproteobacteria bacterium RBG_16_64_10</name>
    <dbReference type="NCBI Taxonomy" id="1817757"/>
    <lineage>
        <taxon>Bacteria</taxon>
        <taxon>Pseudomonadati</taxon>
        <taxon>Pseudomonadota</taxon>
        <taxon>Candidatus Muproteobacteria</taxon>
    </lineage>
</organism>
<dbReference type="GO" id="GO:0005992">
    <property type="term" value="P:trehalose biosynthetic process"/>
    <property type="evidence" value="ECO:0007669"/>
    <property type="project" value="UniProtKB-UniPathway"/>
</dbReference>
<dbReference type="Proteomes" id="UP000179334">
    <property type="component" value="Unassembled WGS sequence"/>
</dbReference>
<gene>
    <name evidence="3" type="ORF">A2V91_06775</name>
</gene>
<dbReference type="NCBIfam" id="TIGR00685">
    <property type="entry name" value="T6PP"/>
    <property type="match status" value="1"/>
</dbReference>
<dbReference type="AlphaFoldDB" id="A0A1F6T200"/>
<keyword evidence="2" id="KW-0479">Metal-binding</keyword>
<evidence type="ECO:0000256" key="2">
    <source>
        <dbReference type="RuleBase" id="RU361117"/>
    </source>
</evidence>
<keyword evidence="1 2" id="KW-0378">Hydrolase</keyword>
<dbReference type="GO" id="GO:0004805">
    <property type="term" value="F:trehalose-phosphatase activity"/>
    <property type="evidence" value="ECO:0007669"/>
    <property type="project" value="UniProtKB-EC"/>
</dbReference>
<proteinExistence type="inferred from homology"/>
<comment type="catalytic activity">
    <reaction evidence="2">
        <text>alpha,alpha-trehalose 6-phosphate + H2O = alpha,alpha-trehalose + phosphate</text>
        <dbReference type="Rhea" id="RHEA:23420"/>
        <dbReference type="ChEBI" id="CHEBI:15377"/>
        <dbReference type="ChEBI" id="CHEBI:16551"/>
        <dbReference type="ChEBI" id="CHEBI:43474"/>
        <dbReference type="ChEBI" id="CHEBI:58429"/>
        <dbReference type="EC" id="3.1.3.12"/>
    </reaction>
</comment>
<dbReference type="InterPro" id="IPR036412">
    <property type="entry name" value="HAD-like_sf"/>
</dbReference>
<comment type="caution">
    <text evidence="3">The sequence shown here is derived from an EMBL/GenBank/DDBJ whole genome shotgun (WGS) entry which is preliminary data.</text>
</comment>
<evidence type="ECO:0000313" key="3">
    <source>
        <dbReference type="EMBL" id="OGI39212.1"/>
    </source>
</evidence>
<sequence length="270" mass="30058">MTAYAMQILRNDFDPDTFFQRLRAAPACVLMLDYDGTLAPFCVNPAEARPYAGVVPLLDRIMEAGHTRLVIVSGRWTKDLVPLLGLKQTPEIWGSHGWERLGPQGEYEVARISEAALEVLVTADEWVKRVERFGGRCERKPGGLAFHWRGLGNAQIAEIRSEVFERWMELGRGNDLSWYDFDGGIELRAAGRDKGDVVRTLVGEAGSGAIVAYFGDDLTDEHAFKALPPGSAAVLVRPQFRPTAAHLWIQPPAELLDFLARWNEAAGRDR</sequence>
<keyword evidence="2" id="KW-0460">Magnesium</keyword>
<protein>
    <recommendedName>
        <fullName evidence="2">Trehalose 6-phosphate phosphatase</fullName>
        <ecNumber evidence="2">3.1.3.12</ecNumber>
    </recommendedName>
</protein>
<dbReference type="InterPro" id="IPR023214">
    <property type="entry name" value="HAD_sf"/>
</dbReference>
<evidence type="ECO:0000313" key="4">
    <source>
        <dbReference type="Proteomes" id="UP000179334"/>
    </source>
</evidence>
<dbReference type="Pfam" id="PF02358">
    <property type="entry name" value="Trehalose_PPase"/>
    <property type="match status" value="1"/>
</dbReference>
<reference evidence="3 4" key="1">
    <citation type="journal article" date="2016" name="Nat. Commun.">
        <title>Thousands of microbial genomes shed light on interconnected biogeochemical processes in an aquifer system.</title>
        <authorList>
            <person name="Anantharaman K."/>
            <person name="Brown C.T."/>
            <person name="Hug L.A."/>
            <person name="Sharon I."/>
            <person name="Castelle C.J."/>
            <person name="Probst A.J."/>
            <person name="Thomas B.C."/>
            <person name="Singh A."/>
            <person name="Wilkins M.J."/>
            <person name="Karaoz U."/>
            <person name="Brodie E.L."/>
            <person name="Williams K.H."/>
            <person name="Hubbard S.S."/>
            <person name="Banfield J.F."/>
        </authorList>
    </citation>
    <scope>NUCLEOTIDE SEQUENCE [LARGE SCALE GENOMIC DNA]</scope>
</reference>
<dbReference type="Gene3D" id="3.40.50.1000">
    <property type="entry name" value="HAD superfamily/HAD-like"/>
    <property type="match status" value="2"/>
</dbReference>
<comment type="similarity">
    <text evidence="2">Belongs to the trehalose phosphatase family.</text>
</comment>
<dbReference type="InterPro" id="IPR003337">
    <property type="entry name" value="Trehalose_PPase"/>
</dbReference>
<name>A0A1F6T200_9PROT</name>
<dbReference type="EMBL" id="MFSR01000048">
    <property type="protein sequence ID" value="OGI39212.1"/>
    <property type="molecule type" value="Genomic_DNA"/>
</dbReference>
<dbReference type="PANTHER" id="PTHR43768:SF3">
    <property type="entry name" value="TREHALOSE 6-PHOSPHATE PHOSPHATASE"/>
    <property type="match status" value="1"/>
</dbReference>
<comment type="cofactor">
    <cofactor evidence="2">
        <name>Mg(2+)</name>
        <dbReference type="ChEBI" id="CHEBI:18420"/>
    </cofactor>
</comment>
<comment type="function">
    <text evidence="2">Removes the phosphate from trehalose 6-phosphate to produce free trehalose.</text>
</comment>
<evidence type="ECO:0000256" key="1">
    <source>
        <dbReference type="ARBA" id="ARBA00022801"/>
    </source>
</evidence>
<dbReference type="InterPro" id="IPR044651">
    <property type="entry name" value="OTSB-like"/>
</dbReference>
<dbReference type="EC" id="3.1.3.12" evidence="2"/>
<accession>A0A1F6T200</accession>
<dbReference type="UniPathway" id="UPA00299"/>
<dbReference type="GO" id="GO:0046872">
    <property type="term" value="F:metal ion binding"/>
    <property type="evidence" value="ECO:0007669"/>
    <property type="project" value="UniProtKB-KW"/>
</dbReference>
<dbReference type="SUPFAM" id="SSF56784">
    <property type="entry name" value="HAD-like"/>
    <property type="match status" value="1"/>
</dbReference>
<dbReference type="PANTHER" id="PTHR43768">
    <property type="entry name" value="TREHALOSE 6-PHOSPHATE PHOSPHATASE"/>
    <property type="match status" value="1"/>
</dbReference>